<dbReference type="GO" id="GO:0006816">
    <property type="term" value="P:calcium ion transport"/>
    <property type="evidence" value="ECO:0007669"/>
    <property type="project" value="TreeGrafter"/>
</dbReference>
<comment type="subcellular location">
    <subcellularLocation>
        <location evidence="1">Cell membrane</location>
        <topology evidence="1">Single-pass type I membrane protein</topology>
    </subcellularLocation>
</comment>
<dbReference type="AlphaFoldDB" id="G3VXT6"/>
<keyword evidence="4" id="KW-1003">Cell membrane</keyword>
<evidence type="ECO:0000256" key="4">
    <source>
        <dbReference type="ARBA" id="ARBA00022475"/>
    </source>
</evidence>
<dbReference type="GO" id="GO:0032870">
    <property type="term" value="P:cellular response to hormone stimulus"/>
    <property type="evidence" value="ECO:0007669"/>
    <property type="project" value="TreeGrafter"/>
</dbReference>
<evidence type="ECO:0000256" key="14">
    <source>
        <dbReference type="SAM" id="Phobius"/>
    </source>
</evidence>
<keyword evidence="8 14" id="KW-0472">Membrane</keyword>
<comment type="subunit">
    <text evidence="13">Heterodimer of CALCRL and RAMP1; the interaction induces allosteric modulation of CALCRL function and CGRP1/CALCA and CGRP2/CALCB ligand specificity. Heterodimer of CALCR and RAMP1; interaction forms the AMYR1 receptor complex for amylin/IAPP and CGRP1/CALCA ligands.</text>
</comment>
<organism evidence="15 16">
    <name type="scientific">Sarcophilus harrisii</name>
    <name type="common">Tasmanian devil</name>
    <name type="synonym">Sarcophilus laniarius</name>
    <dbReference type="NCBI Taxonomy" id="9305"/>
    <lineage>
        <taxon>Eukaryota</taxon>
        <taxon>Metazoa</taxon>
        <taxon>Chordata</taxon>
        <taxon>Craniata</taxon>
        <taxon>Vertebrata</taxon>
        <taxon>Euteleostomi</taxon>
        <taxon>Mammalia</taxon>
        <taxon>Metatheria</taxon>
        <taxon>Dasyuromorphia</taxon>
        <taxon>Dasyuridae</taxon>
        <taxon>Sarcophilus</taxon>
    </lineage>
</organism>
<name>G3VXT6_SARHA</name>
<evidence type="ECO:0000256" key="9">
    <source>
        <dbReference type="ARBA" id="ARBA00023157"/>
    </source>
</evidence>
<keyword evidence="5 14" id="KW-0812">Transmembrane</keyword>
<evidence type="ECO:0000256" key="10">
    <source>
        <dbReference type="ARBA" id="ARBA00023170"/>
    </source>
</evidence>
<dbReference type="PANTHER" id="PTHR14076:SF3">
    <property type="entry name" value="RECEPTOR ACTIVITY-MODIFYING PROTEIN 1"/>
    <property type="match status" value="1"/>
</dbReference>
<evidence type="ECO:0000256" key="8">
    <source>
        <dbReference type="ARBA" id="ARBA00023136"/>
    </source>
</evidence>
<dbReference type="GO" id="GO:0008277">
    <property type="term" value="P:regulation of G protein-coupled receptor signaling pathway"/>
    <property type="evidence" value="ECO:0007669"/>
    <property type="project" value="InterPro"/>
</dbReference>
<reference evidence="15" key="3">
    <citation type="submission" date="2025-09" db="UniProtKB">
        <authorList>
            <consortium name="Ensembl"/>
        </authorList>
    </citation>
    <scope>IDENTIFICATION</scope>
</reference>
<evidence type="ECO:0000256" key="7">
    <source>
        <dbReference type="ARBA" id="ARBA00022989"/>
    </source>
</evidence>
<dbReference type="GO" id="GO:0043235">
    <property type="term" value="C:receptor complex"/>
    <property type="evidence" value="ECO:0007669"/>
    <property type="project" value="TreeGrafter"/>
</dbReference>
<proteinExistence type="inferred from homology"/>
<accession>G3VXT6</accession>
<dbReference type="eggNOG" id="ENOG502TDE9">
    <property type="taxonomic scope" value="Eukaryota"/>
</dbReference>
<dbReference type="Proteomes" id="UP000007648">
    <property type="component" value="Unassembled WGS sequence"/>
</dbReference>
<keyword evidence="7 14" id="KW-1133">Transmembrane helix</keyword>
<reference evidence="15" key="2">
    <citation type="submission" date="2025-08" db="UniProtKB">
        <authorList>
            <consortium name="Ensembl"/>
        </authorList>
    </citation>
    <scope>IDENTIFICATION</scope>
</reference>
<evidence type="ECO:0000256" key="5">
    <source>
        <dbReference type="ARBA" id="ARBA00022692"/>
    </source>
</evidence>
<dbReference type="PANTHER" id="PTHR14076">
    <property type="entry name" value="RECEPTOR ACTIVITY MODIFYING PROTEIN RAMP"/>
    <property type="match status" value="1"/>
</dbReference>
<dbReference type="Gene3D" id="1.10.150.510">
    <property type="entry name" value="Receptor activity modifying family"/>
    <property type="match status" value="1"/>
</dbReference>
<comment type="similarity">
    <text evidence="2">Belongs to the RAMP family.</text>
</comment>
<feature type="transmembrane region" description="Helical" evidence="14">
    <location>
        <begin position="126"/>
        <end position="147"/>
    </location>
</feature>
<dbReference type="GO" id="GO:0009986">
    <property type="term" value="C:cell surface"/>
    <property type="evidence" value="ECO:0007669"/>
    <property type="project" value="TreeGrafter"/>
</dbReference>
<evidence type="ECO:0000256" key="12">
    <source>
        <dbReference type="ARBA" id="ARBA00049570"/>
    </source>
</evidence>
<dbReference type="GeneTree" id="ENSGT00940000159224"/>
<dbReference type="GO" id="GO:0006886">
    <property type="term" value="P:intracellular protein transport"/>
    <property type="evidence" value="ECO:0007669"/>
    <property type="project" value="InterPro"/>
</dbReference>
<evidence type="ECO:0000313" key="16">
    <source>
        <dbReference type="Proteomes" id="UP000007648"/>
    </source>
</evidence>
<dbReference type="GO" id="GO:0007186">
    <property type="term" value="P:G protein-coupled receptor signaling pathway"/>
    <property type="evidence" value="ECO:0007669"/>
    <property type="project" value="TreeGrafter"/>
</dbReference>
<dbReference type="FunCoup" id="G3VXT6">
    <property type="interactions" value="185"/>
</dbReference>
<dbReference type="GO" id="GO:0031623">
    <property type="term" value="P:receptor internalization"/>
    <property type="evidence" value="ECO:0007669"/>
    <property type="project" value="TreeGrafter"/>
</dbReference>
<evidence type="ECO:0000256" key="2">
    <source>
        <dbReference type="ARBA" id="ARBA00007087"/>
    </source>
</evidence>
<dbReference type="GO" id="GO:0015026">
    <property type="term" value="F:coreceptor activity"/>
    <property type="evidence" value="ECO:0007669"/>
    <property type="project" value="InterPro"/>
</dbReference>
<comment type="function">
    <text evidence="12">Accessory protein that interacts with and modulates the function of G-protein coupled receptors including calcitonin gene-related peptide type 1 receptor (CALCRL) and calcitonin receptor (CALCR). Required for the transport of CALCRL to the plasma membrane. Together with CALCRL, form the receptor complex for the calcitonin gene-related peptides CGRP1/CALCA and CGRP2/CALCB. Together with CALCR, form the AMYR1 receptor complex for amylin/IAPP and CGRP1/CALCA.</text>
</comment>
<evidence type="ECO:0000313" key="15">
    <source>
        <dbReference type="Ensembl" id="ENSSHAP00000007991.2"/>
    </source>
</evidence>
<dbReference type="Pfam" id="PF04901">
    <property type="entry name" value="RAMP"/>
    <property type="match status" value="1"/>
</dbReference>
<keyword evidence="6" id="KW-0732">Signal</keyword>
<evidence type="ECO:0000256" key="11">
    <source>
        <dbReference type="ARBA" id="ARBA00041071"/>
    </source>
</evidence>
<dbReference type="GO" id="GO:0072659">
    <property type="term" value="P:protein localization to plasma membrane"/>
    <property type="evidence" value="ECO:0007669"/>
    <property type="project" value="TreeGrafter"/>
</dbReference>
<sequence>MKLVEPLKLGGPRNVPRCSLSFSVPAQNLVPATSCPEADFEKLLRDVCLSKFRGEMAGIERKFWCNWDYTYKTYGELTNCTFFIAEKLYCTWPNLQVNDFFLAIHRHYFRECPVTGRALKDPPSNVLCPFIIGPILVTLLGTALVVYKSQRNEGIV</sequence>
<keyword evidence="16" id="KW-1185">Reference proteome</keyword>
<keyword evidence="9" id="KW-1015">Disulfide bond</keyword>
<evidence type="ECO:0000256" key="6">
    <source>
        <dbReference type="ARBA" id="ARBA00022729"/>
    </source>
</evidence>
<keyword evidence="3" id="KW-0813">Transport</keyword>
<evidence type="ECO:0000256" key="1">
    <source>
        <dbReference type="ARBA" id="ARBA00004251"/>
    </source>
</evidence>
<evidence type="ECO:0000256" key="3">
    <source>
        <dbReference type="ARBA" id="ARBA00022448"/>
    </source>
</evidence>
<keyword evidence="10" id="KW-0675">Receptor</keyword>
<dbReference type="InterPro" id="IPR006985">
    <property type="entry name" value="RAMP"/>
</dbReference>
<protein>
    <recommendedName>
        <fullName evidence="11">Receptor activity-modifying protein 1</fullName>
    </recommendedName>
</protein>
<dbReference type="GO" id="GO:0005886">
    <property type="term" value="C:plasma membrane"/>
    <property type="evidence" value="ECO:0007669"/>
    <property type="project" value="UniProtKB-SubCell"/>
</dbReference>
<dbReference type="InterPro" id="IPR038126">
    <property type="entry name" value="RAMP_sf"/>
</dbReference>
<dbReference type="HOGENOM" id="CLU_2518273_0_0_1"/>
<dbReference type="InParanoid" id="G3VXT6"/>
<dbReference type="STRING" id="9305.ENSSHAP00000007991"/>
<reference evidence="15 16" key="1">
    <citation type="journal article" date="2011" name="Proc. Natl. Acad. Sci. U.S.A.">
        <title>Genetic diversity and population structure of the endangered marsupial Sarcophilus harrisii (Tasmanian devil).</title>
        <authorList>
            <person name="Miller W."/>
            <person name="Hayes V.M."/>
            <person name="Ratan A."/>
            <person name="Petersen D.C."/>
            <person name="Wittekindt N.E."/>
            <person name="Miller J."/>
            <person name="Walenz B."/>
            <person name="Knight J."/>
            <person name="Qi J."/>
            <person name="Zhao F."/>
            <person name="Wang Q."/>
            <person name="Bedoya-Reina O.C."/>
            <person name="Katiyar N."/>
            <person name="Tomsho L.P."/>
            <person name="Kasson L.M."/>
            <person name="Hardie R.A."/>
            <person name="Woodbridge P."/>
            <person name="Tindall E.A."/>
            <person name="Bertelsen M.F."/>
            <person name="Dixon D."/>
            <person name="Pyecroft S."/>
            <person name="Helgen K.M."/>
            <person name="Lesk A.M."/>
            <person name="Pringle T.H."/>
            <person name="Patterson N."/>
            <person name="Zhang Y."/>
            <person name="Kreiss A."/>
            <person name="Woods G.M."/>
            <person name="Jones M.E."/>
            <person name="Schuster S.C."/>
        </authorList>
    </citation>
    <scope>NUCLEOTIDE SEQUENCE [LARGE SCALE GENOMIC DNA]</scope>
</reference>
<dbReference type="Ensembl" id="ENSSHAT00000008055.2">
    <property type="protein sequence ID" value="ENSSHAP00000007991.2"/>
    <property type="gene ID" value="ENSSHAG00000006934.2"/>
</dbReference>
<evidence type="ECO:0000256" key="13">
    <source>
        <dbReference type="ARBA" id="ARBA00049674"/>
    </source>
</evidence>